<evidence type="ECO:0000313" key="17">
    <source>
        <dbReference type="EMBL" id="OMH29011.1"/>
    </source>
</evidence>
<feature type="domain" description="Quinate/shikimate 5-dehydrogenase/glutamyl-tRNA reductase" evidence="15">
    <location>
        <begin position="167"/>
        <end position="294"/>
    </location>
</feature>
<accession>A0A1R1LN78</accession>
<dbReference type="Pfam" id="PF00745">
    <property type="entry name" value="GlutR_dimer"/>
    <property type="match status" value="1"/>
</dbReference>
<dbReference type="STRING" id="554083.BKD30_01405"/>
<dbReference type="UniPathway" id="UPA00251">
    <property type="reaction ID" value="UER00316"/>
</dbReference>
<dbReference type="Gene3D" id="3.40.50.720">
    <property type="entry name" value="NAD(P)-binding Rossmann-like Domain"/>
    <property type="match status" value="1"/>
</dbReference>
<evidence type="ECO:0000256" key="10">
    <source>
        <dbReference type="PIRSR" id="PIRSR000445-2"/>
    </source>
</evidence>
<comment type="domain">
    <text evidence="8">Possesses an unusual extended V-shaped dimeric structure with each monomer consisting of three distinct domains arranged along a curved 'spinal' alpha-helix. The N-terminal catalytic domain specifically recognizes the glutamate moiety of the substrate. The second domain is the NADPH-binding domain, and the third C-terminal domain is responsible for dimerization.</text>
</comment>
<evidence type="ECO:0000259" key="16">
    <source>
        <dbReference type="Pfam" id="PF05201"/>
    </source>
</evidence>
<dbReference type="InterPro" id="IPR015896">
    <property type="entry name" value="4pyrrol_synth_GluRdtase_dimer"/>
</dbReference>
<feature type="binding site" evidence="8 10">
    <location>
        <position position="104"/>
    </location>
    <ligand>
        <name>substrate</name>
    </ligand>
</feature>
<dbReference type="EC" id="1.2.1.70" evidence="3 8"/>
<evidence type="ECO:0000256" key="6">
    <source>
        <dbReference type="ARBA" id="ARBA00023244"/>
    </source>
</evidence>
<evidence type="ECO:0000256" key="3">
    <source>
        <dbReference type="ARBA" id="ARBA00012970"/>
    </source>
</evidence>
<evidence type="ECO:0000256" key="13">
    <source>
        <dbReference type="SAM" id="MobiDB-lite"/>
    </source>
</evidence>
<evidence type="ECO:0000256" key="11">
    <source>
        <dbReference type="PIRSR" id="PIRSR000445-3"/>
    </source>
</evidence>
<feature type="binding site" evidence="8 10">
    <location>
        <begin position="41"/>
        <end position="44"/>
    </location>
    <ligand>
        <name>substrate</name>
    </ligand>
</feature>
<dbReference type="Pfam" id="PF01488">
    <property type="entry name" value="Shikimate_DH"/>
    <property type="match status" value="1"/>
</dbReference>
<feature type="binding site" evidence="8 10">
    <location>
        <begin position="109"/>
        <end position="111"/>
    </location>
    <ligand>
        <name>substrate</name>
    </ligand>
</feature>
<evidence type="ECO:0000256" key="1">
    <source>
        <dbReference type="ARBA" id="ARBA00005059"/>
    </source>
</evidence>
<protein>
    <recommendedName>
        <fullName evidence="3 8">Glutamyl-tRNA reductase</fullName>
        <shortName evidence="8">GluTR</shortName>
        <ecNumber evidence="3 8">1.2.1.70</ecNumber>
    </recommendedName>
</protein>
<evidence type="ECO:0000256" key="8">
    <source>
        <dbReference type="HAMAP-Rule" id="MF_00087"/>
    </source>
</evidence>
<dbReference type="PIRSF" id="PIRSF000445">
    <property type="entry name" value="4pyrrol_synth_GluRdtase"/>
    <property type="match status" value="1"/>
</dbReference>
<organism evidence="17 18">
    <name type="scientific">Tersicoccus phoenicis</name>
    <dbReference type="NCBI Taxonomy" id="554083"/>
    <lineage>
        <taxon>Bacteria</taxon>
        <taxon>Bacillati</taxon>
        <taxon>Actinomycetota</taxon>
        <taxon>Actinomycetes</taxon>
        <taxon>Micrococcales</taxon>
        <taxon>Micrococcaceae</taxon>
        <taxon>Tersicoccus</taxon>
    </lineage>
</organism>
<sequence length="470" mass="48883">MVASHADQDLETIARLSDGHAGLPSRLIDGTDIHGVVSLATCNRFELYLDVDRDADLDAVRNAVVETVAADAPVSPETARTAFRMLSGRTVAEHLFAVVAGLDSAVIGEREIAGQARRALGSAQAHHHATGALIRLFETAARTGKDVGASTTLGARGRSIVSVALDLAADIASAPLAGATAVVIGTGAYAGATLASLRERGCTDIRVFSGSGRAAAFVAKRGGTAVDVAGLPAAIAQADILVGCSGSRRRVTAEQLAAALPDGHPLTVVDLALSRDFEPEVGDLPDVELITLESVRLAAPSEATLPVLQAMDIVSHAAADFHDKQAARDVDGAIVALRRHTMAVLETELDRVRAQHGCTAAAEEVEFAMRRMVKSLLHVPTVRAKELAARGEQDTYIEGLRAVYGIEPISRAPRRLDATAAATVPAVHPADLPRQATGTDDAGVDPECDVSSCPFPPDAPPLGLSTPTRR</sequence>
<comment type="similarity">
    <text evidence="2 8">Belongs to the glutamyl-tRNA reductase family.</text>
</comment>
<evidence type="ECO:0000256" key="2">
    <source>
        <dbReference type="ARBA" id="ARBA00005916"/>
    </source>
</evidence>
<comment type="catalytic activity">
    <reaction evidence="7 8">
        <text>(S)-4-amino-5-oxopentanoate + tRNA(Glu) + NADP(+) = L-glutamyl-tRNA(Glu) + NADPH + H(+)</text>
        <dbReference type="Rhea" id="RHEA:12344"/>
        <dbReference type="Rhea" id="RHEA-COMP:9663"/>
        <dbReference type="Rhea" id="RHEA-COMP:9680"/>
        <dbReference type="ChEBI" id="CHEBI:15378"/>
        <dbReference type="ChEBI" id="CHEBI:57501"/>
        <dbReference type="ChEBI" id="CHEBI:57783"/>
        <dbReference type="ChEBI" id="CHEBI:58349"/>
        <dbReference type="ChEBI" id="CHEBI:78442"/>
        <dbReference type="ChEBI" id="CHEBI:78520"/>
        <dbReference type="EC" id="1.2.1.70"/>
    </reaction>
</comment>
<evidence type="ECO:0000259" key="15">
    <source>
        <dbReference type="Pfam" id="PF01488"/>
    </source>
</evidence>
<evidence type="ECO:0000256" key="9">
    <source>
        <dbReference type="PIRSR" id="PIRSR000445-1"/>
    </source>
</evidence>
<gene>
    <name evidence="8" type="primary">hemA</name>
    <name evidence="17" type="ORF">BKD30_01405</name>
</gene>
<feature type="site" description="Important for activity" evidence="8 12">
    <location>
        <position position="94"/>
    </location>
</feature>
<keyword evidence="18" id="KW-1185">Reference proteome</keyword>
<dbReference type="SUPFAM" id="SSF69742">
    <property type="entry name" value="Glutamyl tRNA-reductase catalytic, N-terminal domain"/>
    <property type="match status" value="1"/>
</dbReference>
<dbReference type="SUPFAM" id="SSF69075">
    <property type="entry name" value="Glutamyl tRNA-reductase dimerization domain"/>
    <property type="match status" value="1"/>
</dbReference>
<evidence type="ECO:0000256" key="4">
    <source>
        <dbReference type="ARBA" id="ARBA00022857"/>
    </source>
</evidence>
<dbReference type="InterPro" id="IPR036453">
    <property type="entry name" value="GluRdtase_dimer_dom_sf"/>
</dbReference>
<dbReference type="AlphaFoldDB" id="A0A1R1LN78"/>
<comment type="pathway">
    <text evidence="1 8">Porphyrin-containing compound metabolism; protoporphyrin-IX biosynthesis; 5-aminolevulinate from L-glutamyl-tRNA(Glu): step 1/2.</text>
</comment>
<dbReference type="InterPro" id="IPR036291">
    <property type="entry name" value="NAD(P)-bd_dom_sf"/>
</dbReference>
<dbReference type="InterPro" id="IPR006151">
    <property type="entry name" value="Shikm_DH/Glu-tRNA_Rdtase"/>
</dbReference>
<keyword evidence="5 8" id="KW-0560">Oxidoreductase</keyword>
<evidence type="ECO:0000256" key="5">
    <source>
        <dbReference type="ARBA" id="ARBA00023002"/>
    </source>
</evidence>
<name>A0A1R1LN78_9MICC</name>
<dbReference type="NCBIfam" id="NF000750">
    <property type="entry name" value="PRK00045.3-4"/>
    <property type="match status" value="1"/>
</dbReference>
<dbReference type="Gene3D" id="3.30.460.30">
    <property type="entry name" value="Glutamyl-tRNA reductase, N-terminal domain"/>
    <property type="match status" value="1"/>
</dbReference>
<dbReference type="Pfam" id="PF05201">
    <property type="entry name" value="GlutR_N"/>
    <property type="match status" value="1"/>
</dbReference>
<dbReference type="GO" id="GO:0050661">
    <property type="term" value="F:NADP binding"/>
    <property type="evidence" value="ECO:0007669"/>
    <property type="project" value="InterPro"/>
</dbReference>
<comment type="subunit">
    <text evidence="8">Homodimer.</text>
</comment>
<dbReference type="SUPFAM" id="SSF51735">
    <property type="entry name" value="NAD(P)-binding Rossmann-fold domains"/>
    <property type="match status" value="1"/>
</dbReference>
<dbReference type="GO" id="GO:0008883">
    <property type="term" value="F:glutamyl-tRNA reductase activity"/>
    <property type="evidence" value="ECO:0007669"/>
    <property type="project" value="UniProtKB-UniRule"/>
</dbReference>
<feature type="domain" description="Tetrapyrrole biosynthesis glutamyl-tRNA reductase dimerisation" evidence="14">
    <location>
        <begin position="309"/>
        <end position="405"/>
    </location>
</feature>
<feature type="binding site" evidence="8 11">
    <location>
        <begin position="185"/>
        <end position="190"/>
    </location>
    <ligand>
        <name>NADP(+)</name>
        <dbReference type="ChEBI" id="CHEBI:58349"/>
    </ligand>
</feature>
<dbReference type="InterPro" id="IPR015895">
    <property type="entry name" value="4pyrrol_synth_GluRdtase_N"/>
</dbReference>
<reference evidence="17 18" key="1">
    <citation type="submission" date="2016-12" db="EMBL/GenBank/DDBJ databases">
        <title>Draft genome of Tersicoccus phoenicis 1P05MA.</title>
        <authorList>
            <person name="Nakajima Y."/>
            <person name="Yoshizawa S."/>
            <person name="Nakamura K."/>
            <person name="Ogura Y."/>
            <person name="Hayashi T."/>
            <person name="Kogure K."/>
        </authorList>
    </citation>
    <scope>NUCLEOTIDE SEQUENCE [LARGE SCALE GENOMIC DNA]</scope>
    <source>
        <strain evidence="17 18">1p05MA</strain>
    </source>
</reference>
<evidence type="ECO:0000256" key="7">
    <source>
        <dbReference type="ARBA" id="ARBA00047464"/>
    </source>
</evidence>
<feature type="region of interest" description="Disordered" evidence="13">
    <location>
        <begin position="427"/>
        <end position="470"/>
    </location>
</feature>
<proteinExistence type="inferred from homology"/>
<comment type="function">
    <text evidence="8">Catalyzes the NADPH-dependent reduction of glutamyl-tRNA(Glu) to glutamate 1-semialdehyde (GSA).</text>
</comment>
<feature type="binding site" evidence="8 10">
    <location>
        <position position="115"/>
    </location>
    <ligand>
        <name>substrate</name>
    </ligand>
</feature>
<dbReference type="GO" id="GO:0019353">
    <property type="term" value="P:protoporphyrinogen IX biosynthetic process from glutamate"/>
    <property type="evidence" value="ECO:0007669"/>
    <property type="project" value="TreeGrafter"/>
</dbReference>
<dbReference type="EMBL" id="MRDE01000007">
    <property type="protein sequence ID" value="OMH29011.1"/>
    <property type="molecule type" value="Genomic_DNA"/>
</dbReference>
<keyword evidence="4 8" id="KW-0521">NADP</keyword>
<comment type="caution">
    <text evidence="17">The sequence shown here is derived from an EMBL/GenBank/DDBJ whole genome shotgun (WGS) entry which is preliminary data.</text>
</comment>
<dbReference type="HAMAP" id="MF_00087">
    <property type="entry name" value="Glu_tRNA_reductase"/>
    <property type="match status" value="1"/>
</dbReference>
<evidence type="ECO:0000256" key="12">
    <source>
        <dbReference type="PIRSR" id="PIRSR000445-4"/>
    </source>
</evidence>
<feature type="active site" description="Nucleophile" evidence="8 9">
    <location>
        <position position="42"/>
    </location>
</feature>
<feature type="domain" description="Glutamyl-tRNA reductase N-terminal" evidence="16">
    <location>
        <begin position="4"/>
        <end position="151"/>
    </location>
</feature>
<keyword evidence="6 8" id="KW-0627">Porphyrin biosynthesis</keyword>
<dbReference type="InterPro" id="IPR000343">
    <property type="entry name" value="4pyrrol_synth_GluRdtase"/>
</dbReference>
<dbReference type="InterPro" id="IPR036343">
    <property type="entry name" value="GluRdtase_N_sf"/>
</dbReference>
<dbReference type="PANTHER" id="PTHR43013">
    <property type="entry name" value="GLUTAMYL-TRNA REDUCTASE"/>
    <property type="match status" value="1"/>
</dbReference>
<comment type="miscellaneous">
    <text evidence="8">During catalysis, the active site Cys acts as a nucleophile attacking the alpha-carbonyl group of tRNA-bound glutamate with the formation of a thioester intermediate between enzyme and glutamate, and the concomitant release of tRNA(Glu). The thioester intermediate is finally reduced by direct hydride transfer from NADPH, to form the product GSA.</text>
</comment>
<evidence type="ECO:0000313" key="18">
    <source>
        <dbReference type="Proteomes" id="UP000187085"/>
    </source>
</evidence>
<dbReference type="Proteomes" id="UP000187085">
    <property type="component" value="Unassembled WGS sequence"/>
</dbReference>
<dbReference type="PANTHER" id="PTHR43013:SF1">
    <property type="entry name" value="GLUTAMYL-TRNA REDUCTASE"/>
    <property type="match status" value="1"/>
</dbReference>
<evidence type="ECO:0000259" key="14">
    <source>
        <dbReference type="Pfam" id="PF00745"/>
    </source>
</evidence>